<feature type="transmembrane region" description="Helical" evidence="6">
    <location>
        <begin position="351"/>
        <end position="368"/>
    </location>
</feature>
<dbReference type="InterPro" id="IPR050833">
    <property type="entry name" value="Poly_Biosynth_Transport"/>
</dbReference>
<organism evidence="7 8">
    <name type="scientific">Duncaniella muris</name>
    <dbReference type="NCBI Taxonomy" id="2094150"/>
    <lineage>
        <taxon>Bacteria</taxon>
        <taxon>Pseudomonadati</taxon>
        <taxon>Bacteroidota</taxon>
        <taxon>Bacteroidia</taxon>
        <taxon>Bacteroidales</taxon>
        <taxon>Muribaculaceae</taxon>
        <taxon>Duncaniella</taxon>
    </lineage>
</organism>
<dbReference type="AlphaFoldDB" id="A0A2V1INC3"/>
<sequence>MAVKSLGNERSARRQMAVNMLSGVCVFTLNLCVSFFLTPFIVEKLGTDAYGYIGLSNNIIGYSSLLTIAVNSMAGRFITVKVHEGESEDANKYMSSIFYINLLLSAIILLALAVVTAFLPELINIPEALVGDVQALFAMLGVSSVLGLMTGVISVGAFIRNRLDITNIRNVVGSFIRVILMLLLFGLFVPHLWYIGLTVIVMDVYIIGSNYYFYRLLTPELHVKWKYFDFKYVKEVTAAGAWNLISRLSEMLSRGFDLLLANLFINANAMGILSITQIIPMMILGFFSMLSGNFAPEFTRLYAIKDFNGLKAELLRAVRVTGFFSCIPLSLLFAYGDMFFKLWLPTEDAALLYRLSCLGSLGMIFAIPQEPLWAIFTITNKVKKSSINLFLNSIAIFATVLLIMLVCTDDITKLFVLASVRTFYGSIRVTTFLPIYGAVCLGLSKWCFFPVIIKNAINIGVVTAASILFKIFFLDVSWIGILAGCVFTTAIGIGVSTVVLLTHSDRKYLVTRIKDRIG</sequence>
<keyword evidence="8" id="KW-1185">Reference proteome</keyword>
<keyword evidence="2" id="KW-1003">Cell membrane</keyword>
<feature type="transmembrane region" description="Helical" evidence="6">
    <location>
        <begin position="479"/>
        <end position="502"/>
    </location>
</feature>
<feature type="transmembrane region" description="Helical" evidence="6">
    <location>
        <begin position="426"/>
        <end position="444"/>
    </location>
</feature>
<dbReference type="EMBL" id="PUEC01000025">
    <property type="protein sequence ID" value="PWB01109.1"/>
    <property type="molecule type" value="Genomic_DNA"/>
</dbReference>
<evidence type="ECO:0000256" key="3">
    <source>
        <dbReference type="ARBA" id="ARBA00022692"/>
    </source>
</evidence>
<feature type="transmembrane region" description="Helical" evidence="6">
    <location>
        <begin position="278"/>
        <end position="296"/>
    </location>
</feature>
<dbReference type="GeneID" id="82526772"/>
<feature type="transmembrane region" description="Helical" evidence="6">
    <location>
        <begin position="98"/>
        <end position="123"/>
    </location>
</feature>
<dbReference type="PANTHER" id="PTHR30250:SF26">
    <property type="entry name" value="PSMA PROTEIN"/>
    <property type="match status" value="1"/>
</dbReference>
<dbReference type="GO" id="GO:0005886">
    <property type="term" value="C:plasma membrane"/>
    <property type="evidence" value="ECO:0007669"/>
    <property type="project" value="UniProtKB-SubCell"/>
</dbReference>
<evidence type="ECO:0000256" key="4">
    <source>
        <dbReference type="ARBA" id="ARBA00022989"/>
    </source>
</evidence>
<keyword evidence="4 6" id="KW-1133">Transmembrane helix</keyword>
<evidence type="ECO:0000256" key="5">
    <source>
        <dbReference type="ARBA" id="ARBA00023136"/>
    </source>
</evidence>
<dbReference type="RefSeq" id="WP_107032904.1">
    <property type="nucleotide sequence ID" value="NZ_CAOVVU010000002.1"/>
</dbReference>
<evidence type="ECO:0000313" key="8">
    <source>
        <dbReference type="Proteomes" id="UP000244905"/>
    </source>
</evidence>
<evidence type="ECO:0008006" key="9">
    <source>
        <dbReference type="Google" id="ProtNLM"/>
    </source>
</evidence>
<feature type="transmembrane region" description="Helical" evidence="6">
    <location>
        <begin position="20"/>
        <end position="39"/>
    </location>
</feature>
<feature type="transmembrane region" description="Helical" evidence="6">
    <location>
        <begin position="317"/>
        <end position="336"/>
    </location>
</feature>
<dbReference type="Pfam" id="PF01943">
    <property type="entry name" value="Polysacc_synt"/>
    <property type="match status" value="1"/>
</dbReference>
<feature type="transmembrane region" description="Helical" evidence="6">
    <location>
        <begin position="135"/>
        <end position="159"/>
    </location>
</feature>
<evidence type="ECO:0000256" key="2">
    <source>
        <dbReference type="ARBA" id="ARBA00022475"/>
    </source>
</evidence>
<feature type="transmembrane region" description="Helical" evidence="6">
    <location>
        <begin position="59"/>
        <end position="78"/>
    </location>
</feature>
<keyword evidence="3 6" id="KW-0812">Transmembrane</keyword>
<proteinExistence type="predicted"/>
<feature type="transmembrane region" description="Helical" evidence="6">
    <location>
        <begin position="389"/>
        <end position="406"/>
    </location>
</feature>
<gene>
    <name evidence="7" type="ORF">C5O23_10520</name>
</gene>
<comment type="subcellular location">
    <subcellularLocation>
        <location evidence="1">Cell membrane</location>
        <topology evidence="1">Multi-pass membrane protein</topology>
    </subcellularLocation>
</comment>
<evidence type="ECO:0000256" key="1">
    <source>
        <dbReference type="ARBA" id="ARBA00004651"/>
    </source>
</evidence>
<dbReference type="PANTHER" id="PTHR30250">
    <property type="entry name" value="PST FAMILY PREDICTED COLANIC ACID TRANSPORTER"/>
    <property type="match status" value="1"/>
</dbReference>
<dbReference type="InterPro" id="IPR002797">
    <property type="entry name" value="Polysacc_synth"/>
</dbReference>
<feature type="transmembrane region" description="Helical" evidence="6">
    <location>
        <begin position="456"/>
        <end position="473"/>
    </location>
</feature>
<accession>A0A2V1INC3</accession>
<evidence type="ECO:0000256" key="6">
    <source>
        <dbReference type="SAM" id="Phobius"/>
    </source>
</evidence>
<dbReference type="Proteomes" id="UP000244905">
    <property type="component" value="Unassembled WGS sequence"/>
</dbReference>
<comment type="caution">
    <text evidence="7">The sequence shown here is derived from an EMBL/GenBank/DDBJ whole genome shotgun (WGS) entry which is preliminary data.</text>
</comment>
<keyword evidence="5 6" id="KW-0472">Membrane</keyword>
<protein>
    <recommendedName>
        <fullName evidence="9">Polysaccharide biosynthesis protein</fullName>
    </recommendedName>
</protein>
<name>A0A2V1INC3_9BACT</name>
<evidence type="ECO:0000313" key="7">
    <source>
        <dbReference type="EMBL" id="PWB01109.1"/>
    </source>
</evidence>
<reference evidence="8" key="1">
    <citation type="submission" date="2018-02" db="EMBL/GenBank/DDBJ databases">
        <authorList>
            <person name="Clavel T."/>
            <person name="Strowig T."/>
        </authorList>
    </citation>
    <scope>NUCLEOTIDE SEQUENCE [LARGE SCALE GENOMIC DNA]</scope>
    <source>
        <strain evidence="8">DSM 103720</strain>
    </source>
</reference>